<evidence type="ECO:0000256" key="2">
    <source>
        <dbReference type="SAM" id="MobiDB-lite"/>
    </source>
</evidence>
<reference evidence="4 5" key="1">
    <citation type="submission" date="2025-05" db="UniProtKB">
        <authorList>
            <consortium name="RefSeq"/>
        </authorList>
    </citation>
    <scope>IDENTIFICATION</scope>
    <source>
        <tissue evidence="4 5">Thorax and Abdomen</tissue>
    </source>
</reference>
<organism evidence="3 4">
    <name type="scientific">Neodiprion lecontei</name>
    <name type="common">Redheaded pine sawfly</name>
    <dbReference type="NCBI Taxonomy" id="441921"/>
    <lineage>
        <taxon>Eukaryota</taxon>
        <taxon>Metazoa</taxon>
        <taxon>Ecdysozoa</taxon>
        <taxon>Arthropoda</taxon>
        <taxon>Hexapoda</taxon>
        <taxon>Insecta</taxon>
        <taxon>Pterygota</taxon>
        <taxon>Neoptera</taxon>
        <taxon>Endopterygota</taxon>
        <taxon>Hymenoptera</taxon>
        <taxon>Tenthredinoidea</taxon>
        <taxon>Diprionidae</taxon>
        <taxon>Diprioninae</taxon>
        <taxon>Neodiprion</taxon>
    </lineage>
</organism>
<dbReference type="RefSeq" id="XP_015520653.2">
    <property type="nucleotide sequence ID" value="XM_015665167.2"/>
</dbReference>
<gene>
    <name evidence="4 5" type="primary">LOC107224916</name>
</gene>
<evidence type="ECO:0000313" key="5">
    <source>
        <dbReference type="RefSeq" id="XP_046600957.1"/>
    </source>
</evidence>
<keyword evidence="3" id="KW-1185">Reference proteome</keyword>
<dbReference type="PANTHER" id="PTHR15157">
    <property type="entry name" value="UV RADIATION RESISTANCE-ASSOCIATED GENE PROTEIN"/>
    <property type="match status" value="1"/>
</dbReference>
<evidence type="ECO:0000313" key="4">
    <source>
        <dbReference type="RefSeq" id="XP_015520653.2"/>
    </source>
</evidence>
<protein>
    <submittedName>
        <fullName evidence="4 5">UV radiation resistance-associated gene protein isoform X1</fullName>
    </submittedName>
</protein>
<feature type="region of interest" description="Disordered" evidence="2">
    <location>
        <begin position="857"/>
        <end position="896"/>
    </location>
</feature>
<dbReference type="GeneID" id="107224916"/>
<name>A0A6J0C2F0_NEOLC</name>
<dbReference type="Proteomes" id="UP000829291">
    <property type="component" value="Chromosome 7"/>
</dbReference>
<dbReference type="RefSeq" id="XP_046600957.1">
    <property type="nucleotide sequence ID" value="XM_046745001.1"/>
</dbReference>
<evidence type="ECO:0000256" key="1">
    <source>
        <dbReference type="ARBA" id="ARBA00023054"/>
    </source>
</evidence>
<feature type="compositionally biased region" description="Polar residues" evidence="2">
    <location>
        <begin position="857"/>
        <end position="877"/>
    </location>
</feature>
<evidence type="ECO:0000313" key="3">
    <source>
        <dbReference type="Proteomes" id="UP000829291"/>
    </source>
</evidence>
<sequence>MQHRRCVNMMELQEARPLIRDSDLTLQPRSPPRYKVWLPLATQQLRLRNLIQVIGYNLKIENSSTDGKEWFYYTLHRTNMSSPLYTSEPIDNTCPKWAGLDVPVLHATGHSAASDIVLRLWRKTDMQGTNTDVTILACGLSLTGLVYLGTKLPSNLDSCMKDNSLIFHLQGGYFTPPCCCLNPPELKRYIAISVQAADVRDSYTVNKLCSLRSKMQALKQQSEAARALRDRIALGYESQNQVVYPQSTLNRLLQPKQANRKKRAESLRIRKELEVARFRTKLLDQERIKKVGEIRTLNQVHTSIAEENQDHGSDLMEKYRELNRDIERLREWRQSQTETREAYAYTTTRLAHRRMQLISELGLIYPISRLEDDRYMINNVHLPDSEELDSCKDTQVAVALGSVAHTTQMIANFLNIPTRYPIIHCASRSKVTDHITENIPDKDRQFPLFARGKDKLQFHYAVYLLNKNIAQLRWYCGLPTVDLRATLPNLASLISIKPNQPLDGLKRTFSGSSLDTDHSSMGKYKSLAPPQPLSTHLPVQKVVFEKCHKQSRSIGRSKSTRCSLGASLDQGLDNQAQPSTLGNNTKRICKSEDEAIDDMPLSLSKNIPTDGSGETAGPLTAKSNDTIIRSQFKQGQGPLLREAVASVVVPLESNIEITVPISVTERKSTSGSDPVENSRHRSSNSVSSCEMALCIGQLEGDEFKCDLDGDEETFLHVERMALRDEVDVATSSANGSSTETVERHLEVNKNDVTTEREQRSATDGSKPAPAALDSCFFMDDAMDYASRVREKKQRTGSVCSFPEEYLITEKIPRRKRYDSESREEGLETQRFLENWRNSESTAHCSDEQLQQDQYNSVPTNESMVSTPPTLFKSSRNCTEPDDSRTSSEYIDSMRRSSENVFARTEALANKRTSFKVMRPRQ</sequence>
<feature type="compositionally biased region" description="Basic and acidic residues" evidence="2">
    <location>
        <begin position="740"/>
        <end position="760"/>
    </location>
</feature>
<feature type="region of interest" description="Disordered" evidence="2">
    <location>
        <begin position="601"/>
        <end position="620"/>
    </location>
</feature>
<keyword evidence="1" id="KW-0175">Coiled coil</keyword>
<feature type="region of interest" description="Disordered" evidence="2">
    <location>
        <begin position="728"/>
        <end position="771"/>
    </location>
</feature>
<dbReference type="OrthoDB" id="72772at2759"/>
<feature type="compositionally biased region" description="Polar residues" evidence="2">
    <location>
        <begin position="729"/>
        <end position="739"/>
    </location>
</feature>
<accession>A0A6J0C2F0</accession>
<feature type="compositionally biased region" description="Basic and acidic residues" evidence="2">
    <location>
        <begin position="881"/>
        <end position="896"/>
    </location>
</feature>
<dbReference type="PANTHER" id="PTHR15157:SF5">
    <property type="entry name" value="UV RADIATION RESISTANCE-ASSOCIATED GENE PROTEIN"/>
    <property type="match status" value="1"/>
</dbReference>
<proteinExistence type="predicted"/>